<gene>
    <name evidence="8" type="primary">pomA_19</name>
    <name evidence="8" type="ORF">SDC9_155281</name>
</gene>
<keyword evidence="4 6" id="KW-1133">Transmembrane helix</keyword>
<feature type="domain" description="MotA/TolQ/ExbB proton channel" evidence="7">
    <location>
        <begin position="2"/>
        <end position="95"/>
    </location>
</feature>
<dbReference type="InterPro" id="IPR047055">
    <property type="entry name" value="MotA-like"/>
</dbReference>
<evidence type="ECO:0000256" key="5">
    <source>
        <dbReference type="ARBA" id="ARBA00023136"/>
    </source>
</evidence>
<feature type="transmembrane region" description="Helical" evidence="6">
    <location>
        <begin position="20"/>
        <end position="44"/>
    </location>
</feature>
<keyword evidence="5 6" id="KW-0472">Membrane</keyword>
<evidence type="ECO:0000256" key="1">
    <source>
        <dbReference type="ARBA" id="ARBA00004651"/>
    </source>
</evidence>
<dbReference type="GO" id="GO:0006935">
    <property type="term" value="P:chemotaxis"/>
    <property type="evidence" value="ECO:0007669"/>
    <property type="project" value="InterPro"/>
</dbReference>
<proteinExistence type="predicted"/>
<dbReference type="InterPro" id="IPR002898">
    <property type="entry name" value="MotA_ExbB_proton_chnl"/>
</dbReference>
<sequence>MLEIEAEMSFKRHKTYASMFESAGGTAPTMGIVGTVLGLVHVLGGLAKADMNALGASISAAFLATLYGLGSANLIFLPIATRLKNLAKDEQLQKEIIIEALSLVQEKVSSTNLTDTLKSFLDRKDQAKLDSRYLENLNKEGADVA</sequence>
<evidence type="ECO:0000256" key="3">
    <source>
        <dbReference type="ARBA" id="ARBA00022692"/>
    </source>
</evidence>
<reference evidence="8" key="1">
    <citation type="submission" date="2019-08" db="EMBL/GenBank/DDBJ databases">
        <authorList>
            <person name="Kucharzyk K."/>
            <person name="Murdoch R.W."/>
            <person name="Higgins S."/>
            <person name="Loffler F."/>
        </authorList>
    </citation>
    <scope>NUCLEOTIDE SEQUENCE</scope>
</reference>
<name>A0A645F130_9ZZZZ</name>
<dbReference type="EMBL" id="VSSQ01054016">
    <property type="protein sequence ID" value="MPN08005.1"/>
    <property type="molecule type" value="Genomic_DNA"/>
</dbReference>
<evidence type="ECO:0000256" key="6">
    <source>
        <dbReference type="SAM" id="Phobius"/>
    </source>
</evidence>
<evidence type="ECO:0000313" key="8">
    <source>
        <dbReference type="EMBL" id="MPN08005.1"/>
    </source>
</evidence>
<organism evidence="8">
    <name type="scientific">bioreactor metagenome</name>
    <dbReference type="NCBI Taxonomy" id="1076179"/>
    <lineage>
        <taxon>unclassified sequences</taxon>
        <taxon>metagenomes</taxon>
        <taxon>ecological metagenomes</taxon>
    </lineage>
</organism>
<dbReference type="PANTHER" id="PTHR30433:SF3">
    <property type="entry name" value="MOTILITY PROTEIN A"/>
    <property type="match status" value="1"/>
</dbReference>
<evidence type="ECO:0000259" key="7">
    <source>
        <dbReference type="Pfam" id="PF01618"/>
    </source>
</evidence>
<accession>A0A645F130</accession>
<dbReference type="GO" id="GO:0005886">
    <property type="term" value="C:plasma membrane"/>
    <property type="evidence" value="ECO:0007669"/>
    <property type="project" value="UniProtKB-SubCell"/>
</dbReference>
<protein>
    <submittedName>
        <fullName evidence="8">Chemotaxis protein PomA</fullName>
    </submittedName>
</protein>
<comment type="subcellular location">
    <subcellularLocation>
        <location evidence="1">Cell membrane</location>
        <topology evidence="1">Multi-pass membrane protein</topology>
    </subcellularLocation>
</comment>
<keyword evidence="2" id="KW-1003">Cell membrane</keyword>
<feature type="transmembrane region" description="Helical" evidence="6">
    <location>
        <begin position="56"/>
        <end position="79"/>
    </location>
</feature>
<evidence type="ECO:0000256" key="4">
    <source>
        <dbReference type="ARBA" id="ARBA00022989"/>
    </source>
</evidence>
<comment type="caution">
    <text evidence="8">The sequence shown here is derived from an EMBL/GenBank/DDBJ whole genome shotgun (WGS) entry which is preliminary data.</text>
</comment>
<dbReference type="GO" id="GO:0071978">
    <property type="term" value="P:bacterial-type flagellum-dependent swarming motility"/>
    <property type="evidence" value="ECO:0007669"/>
    <property type="project" value="InterPro"/>
</dbReference>
<dbReference type="Pfam" id="PF01618">
    <property type="entry name" value="MotA_ExbB"/>
    <property type="match status" value="1"/>
</dbReference>
<dbReference type="AlphaFoldDB" id="A0A645F130"/>
<keyword evidence="3 6" id="KW-0812">Transmembrane</keyword>
<dbReference type="PANTHER" id="PTHR30433">
    <property type="entry name" value="CHEMOTAXIS PROTEIN MOTA"/>
    <property type="match status" value="1"/>
</dbReference>
<evidence type="ECO:0000256" key="2">
    <source>
        <dbReference type="ARBA" id="ARBA00022475"/>
    </source>
</evidence>